<dbReference type="OrthoDB" id="6330469at2759"/>
<evidence type="ECO:0000256" key="3">
    <source>
        <dbReference type="ARBA" id="ARBA00022525"/>
    </source>
</evidence>
<feature type="disulfide bond" evidence="7">
    <location>
        <begin position="69"/>
        <end position="95"/>
    </location>
</feature>
<dbReference type="InterPro" id="IPR031098">
    <property type="entry name" value="Crust_neurohorm"/>
</dbReference>
<dbReference type="InterPro" id="IPR018251">
    <property type="entry name" value="Crust_neurhormone_CS"/>
</dbReference>
<evidence type="ECO:0000313" key="9">
    <source>
        <dbReference type="EMBL" id="KAF0313985.1"/>
    </source>
</evidence>
<evidence type="ECO:0000256" key="5">
    <source>
        <dbReference type="ARBA" id="ARBA00023157"/>
    </source>
</evidence>
<evidence type="ECO:0000256" key="4">
    <source>
        <dbReference type="ARBA" id="ARBA00022702"/>
    </source>
</evidence>
<dbReference type="EMBL" id="MH580774">
    <property type="protein sequence ID" value="QBQ04009.1"/>
    <property type="molecule type" value="mRNA"/>
</dbReference>
<keyword evidence="5 7" id="KW-1015">Disulfide bond</keyword>
<evidence type="ECO:0000313" key="11">
    <source>
        <dbReference type="Proteomes" id="UP000440578"/>
    </source>
</evidence>
<gene>
    <name evidence="9" type="primary">ITPL_1</name>
    <name evidence="8" type="synonym">ITPL_0</name>
    <name evidence="9" type="ORF">FJT64_001577</name>
    <name evidence="8" type="ORF">FJT64_009853</name>
</gene>
<sequence>MKVRMSPAVVRYLLGLLLIVVGINLALLPTGVAHPMLRDRRSSSYRDIECRGVFNKSVYARLNTICRDCFELYKEPELHGLCRSECFTTEYFKGCLQALVIEDQADKLDEQIRRLSGRK</sequence>
<dbReference type="AlphaFoldDB" id="A0A482KLV6"/>
<dbReference type="PANTHER" id="PTHR35981:SF2">
    <property type="entry name" value="ION TRANSPORT PEPTIDE, ISOFORM C"/>
    <property type="match status" value="1"/>
</dbReference>
<dbReference type="GO" id="GO:0005576">
    <property type="term" value="C:extracellular region"/>
    <property type="evidence" value="ECO:0007669"/>
    <property type="project" value="UniProtKB-SubCell"/>
</dbReference>
<dbReference type="Proteomes" id="UP000440578">
    <property type="component" value="Unassembled WGS sequence"/>
</dbReference>
<name>A0A482KLV6_AMPAM</name>
<evidence type="ECO:0000256" key="1">
    <source>
        <dbReference type="ARBA" id="ARBA00004613"/>
    </source>
</evidence>
<accession>A0A482KLV6</accession>
<dbReference type="InterPro" id="IPR001166">
    <property type="entry name" value="Hyperglycemic"/>
</dbReference>
<reference evidence="10" key="1">
    <citation type="submission" date="2018-07" db="EMBL/GenBank/DDBJ databases">
        <title>Structural and molecular specialization of the internal root-like structure, interna, in the parasitic barnacle (Rhizocephala), Sacculina yatsui.</title>
        <authorList>
            <person name="Wong Y.H."/>
            <person name="Oguro-Okano M."/>
            <person name="Okano K."/>
        </authorList>
    </citation>
    <scope>NUCLEOTIDE SEQUENCE</scope>
</reference>
<dbReference type="PRINTS" id="PR00550">
    <property type="entry name" value="HYPRGLYCEMIC"/>
</dbReference>
<dbReference type="GO" id="GO:0007218">
    <property type="term" value="P:neuropeptide signaling pathway"/>
    <property type="evidence" value="ECO:0007669"/>
    <property type="project" value="UniProtKB-KW"/>
</dbReference>
<evidence type="ECO:0000256" key="2">
    <source>
        <dbReference type="ARBA" id="ARBA00005447"/>
    </source>
</evidence>
<dbReference type="InterPro" id="IPR035957">
    <property type="entry name" value="Crust_neurohorm_sf"/>
</dbReference>
<keyword evidence="4" id="KW-0372">Hormone</keyword>
<dbReference type="EMBL" id="VIIS01001838">
    <property type="protein sequence ID" value="KAF0292091.1"/>
    <property type="molecule type" value="Genomic_DNA"/>
</dbReference>
<keyword evidence="11" id="KW-1185">Reference proteome</keyword>
<protein>
    <submittedName>
        <fullName evidence="10">Crustacean hyperglycemic hormone form B</fullName>
    </submittedName>
    <submittedName>
        <fullName evidence="8">Ion transport peptide-like</fullName>
    </submittedName>
</protein>
<feature type="disulfide bond" evidence="7">
    <location>
        <begin position="50"/>
        <end position="86"/>
    </location>
</feature>
<dbReference type="PROSITE" id="PS01250">
    <property type="entry name" value="CHH_MIH_GIH"/>
    <property type="match status" value="1"/>
</dbReference>
<dbReference type="GO" id="GO:0005184">
    <property type="term" value="F:neuropeptide hormone activity"/>
    <property type="evidence" value="ECO:0007669"/>
    <property type="project" value="InterPro"/>
</dbReference>
<evidence type="ECO:0000256" key="6">
    <source>
        <dbReference type="ARBA" id="ARBA00023320"/>
    </source>
</evidence>
<dbReference type="Gene3D" id="1.10.2010.10">
    <property type="entry name" value="Crustacean CHH/MIH/GIH neurohormone"/>
    <property type="match status" value="1"/>
</dbReference>
<dbReference type="Pfam" id="PF01147">
    <property type="entry name" value="Crust_neurohorm"/>
    <property type="match status" value="1"/>
</dbReference>
<evidence type="ECO:0000313" key="10">
    <source>
        <dbReference type="EMBL" id="QBQ04009.1"/>
    </source>
</evidence>
<reference evidence="8 11" key="2">
    <citation type="submission" date="2019-07" db="EMBL/GenBank/DDBJ databases">
        <title>Draft genome assembly of a fouling barnacle, Amphibalanus amphitrite (Darwin, 1854): The first reference genome for Thecostraca.</title>
        <authorList>
            <person name="Kim W."/>
        </authorList>
    </citation>
    <scope>NUCLEOTIDE SEQUENCE [LARGE SCALE GENOMIC DNA]</scope>
    <source>
        <strain evidence="8">SNU_AA5</strain>
        <tissue evidence="8">Soma without cirri and trophi</tissue>
    </source>
</reference>
<feature type="disulfide bond" evidence="7">
    <location>
        <begin position="66"/>
        <end position="82"/>
    </location>
</feature>
<comment type="similarity">
    <text evidence="2">Belongs to the arthropod CHH/MIH/GIH/VIH hormone family.</text>
</comment>
<dbReference type="PANTHER" id="PTHR35981">
    <property type="entry name" value="ION TRANSPORT PEPTIDE, ISOFORM C"/>
    <property type="match status" value="1"/>
</dbReference>
<keyword evidence="6" id="KW-0527">Neuropeptide</keyword>
<dbReference type="EMBL" id="VIIS01000059">
    <property type="protein sequence ID" value="KAF0313985.1"/>
    <property type="molecule type" value="Genomic_DNA"/>
</dbReference>
<organism evidence="10">
    <name type="scientific">Amphibalanus amphitrite</name>
    <name type="common">Striped barnacle</name>
    <name type="synonym">Balanus amphitrite</name>
    <dbReference type="NCBI Taxonomy" id="1232801"/>
    <lineage>
        <taxon>Eukaryota</taxon>
        <taxon>Metazoa</taxon>
        <taxon>Ecdysozoa</taxon>
        <taxon>Arthropoda</taxon>
        <taxon>Crustacea</taxon>
        <taxon>Multicrustacea</taxon>
        <taxon>Cirripedia</taxon>
        <taxon>Thoracica</taxon>
        <taxon>Thoracicalcarea</taxon>
        <taxon>Balanomorpha</taxon>
        <taxon>Balanoidea</taxon>
        <taxon>Balanidae</taxon>
        <taxon>Amphibalaninae</taxon>
        <taxon>Amphibalanus</taxon>
    </lineage>
</organism>
<dbReference type="SUPFAM" id="SSF81778">
    <property type="entry name" value="Crustacean CHH/MIH/GIH neurohormone"/>
    <property type="match status" value="1"/>
</dbReference>
<evidence type="ECO:0000256" key="7">
    <source>
        <dbReference type="PIRSR" id="PIRSR631098-51"/>
    </source>
</evidence>
<proteinExistence type="evidence at transcript level"/>
<evidence type="ECO:0000313" key="8">
    <source>
        <dbReference type="EMBL" id="KAF0292091.1"/>
    </source>
</evidence>
<dbReference type="GO" id="GO:0007623">
    <property type="term" value="P:circadian rhythm"/>
    <property type="evidence" value="ECO:0007669"/>
    <property type="project" value="TreeGrafter"/>
</dbReference>
<keyword evidence="3" id="KW-0964">Secreted</keyword>
<dbReference type="FunFam" id="1.10.2010.10:FF:000001">
    <property type="entry name" value="Ion transport peptide isoform C"/>
    <property type="match status" value="1"/>
</dbReference>
<comment type="subcellular location">
    <subcellularLocation>
        <location evidence="1">Secreted</location>
    </subcellularLocation>
</comment>